<dbReference type="GO" id="GO:0006825">
    <property type="term" value="P:copper ion transport"/>
    <property type="evidence" value="ECO:0007669"/>
    <property type="project" value="InterPro"/>
</dbReference>
<keyword evidence="3 6" id="KW-0812">Transmembrane</keyword>
<evidence type="ECO:0000256" key="1">
    <source>
        <dbReference type="ARBA" id="ARBA00004651"/>
    </source>
</evidence>
<proteinExistence type="predicted"/>
<evidence type="ECO:0000256" key="2">
    <source>
        <dbReference type="ARBA" id="ARBA00022475"/>
    </source>
</evidence>
<feature type="transmembrane region" description="Helical" evidence="6">
    <location>
        <begin position="127"/>
        <end position="146"/>
    </location>
</feature>
<feature type="transmembrane region" description="Helical" evidence="6">
    <location>
        <begin position="183"/>
        <end position="205"/>
    </location>
</feature>
<feature type="transmembrane region" description="Helical" evidence="6">
    <location>
        <begin position="297"/>
        <end position="315"/>
    </location>
</feature>
<protein>
    <submittedName>
        <fullName evidence="8">Cytochrome c oxidase caa3 assembly factor (Caa3_CtaG)</fullName>
    </submittedName>
</protein>
<evidence type="ECO:0000256" key="6">
    <source>
        <dbReference type="SAM" id="Phobius"/>
    </source>
</evidence>
<evidence type="ECO:0000256" key="3">
    <source>
        <dbReference type="ARBA" id="ARBA00022692"/>
    </source>
</evidence>
<feature type="transmembrane region" description="Helical" evidence="6">
    <location>
        <begin position="153"/>
        <end position="171"/>
    </location>
</feature>
<gene>
    <name evidence="8" type="ORF">GALL_376560</name>
</gene>
<feature type="transmembrane region" description="Helical" evidence="6">
    <location>
        <begin position="87"/>
        <end position="107"/>
    </location>
</feature>
<evidence type="ECO:0000256" key="4">
    <source>
        <dbReference type="ARBA" id="ARBA00022989"/>
    </source>
</evidence>
<keyword evidence="5 6" id="KW-0472">Membrane</keyword>
<feature type="transmembrane region" description="Helical" evidence="6">
    <location>
        <begin position="359"/>
        <end position="379"/>
    </location>
</feature>
<sequence>MLAFLVSLIALAGTLLAVGNVRVQEVPGLPFVPELTLWLLPVSRLIADLSGAATLGLLVTTVFLLPRAGSRLSDQSKRIAEVASYSAFLYAAANLSLVIFGISDILGTSPSVAFHGQVLRSYLTQLSGGRVSLFQIASALLISLFASRIKGSIGAAFLLLVALLSVGAPALTGHSGLSSNHEIATSSLAVHILALSIWIGGLFALTMVVRSAPINFAAIVQRFSHIALGCYLAVIISGAANAWVRLRSFDNLINSNFGRLILVKLALASVLTYFGWLNRTRGLASLRAGSHKIFYRIAGIEVALMFAIVGIAVTLSRTAFPPAILSEATKPTASELLYGFRLPPTPSVISLLTHFRVDAIWLTFALLLLTLYFLSLGRVRRAGITWPTWRLASFGLGVVLLIFATSGGLASYAHVLFSAHMVQHILLLLVIPEFLVAGQPFRLASLAHQGDDTPSLAIDVLMSKAFRHVSRLPVVATLFASSFYLLYFTPLFPAWLPSHWGHFGMEIIIFSVGYLFIWNLFGSDLTPVEHSPWSRFRYLLISEPFHILFSVLLIWSGRTLASNFYTSLQRPYGVDVRQDQILGGVLGWLLGEVPMLFAGALLIRALARRGTAISRSA</sequence>
<dbReference type="Pfam" id="PF09678">
    <property type="entry name" value="Caa3_CtaG"/>
    <property type="match status" value="1"/>
</dbReference>
<name>A0A1J5QSY0_9ZZZZ</name>
<accession>A0A1J5QSY0</accession>
<dbReference type="InterPro" id="IPR008457">
    <property type="entry name" value="Cu-R_CopD_dom"/>
</dbReference>
<dbReference type="GO" id="GO:0005886">
    <property type="term" value="C:plasma membrane"/>
    <property type="evidence" value="ECO:0007669"/>
    <property type="project" value="UniProtKB-SubCell"/>
</dbReference>
<organism evidence="8">
    <name type="scientific">mine drainage metagenome</name>
    <dbReference type="NCBI Taxonomy" id="410659"/>
    <lineage>
        <taxon>unclassified sequences</taxon>
        <taxon>metagenomes</taxon>
        <taxon>ecological metagenomes</taxon>
    </lineage>
</organism>
<reference evidence="8" key="1">
    <citation type="submission" date="2016-10" db="EMBL/GenBank/DDBJ databases">
        <title>Sequence of Gallionella enrichment culture.</title>
        <authorList>
            <person name="Poehlein A."/>
            <person name="Muehling M."/>
            <person name="Daniel R."/>
        </authorList>
    </citation>
    <scope>NUCLEOTIDE SEQUENCE</scope>
</reference>
<keyword evidence="2" id="KW-1003">Cell membrane</keyword>
<feature type="transmembrane region" description="Helical" evidence="6">
    <location>
        <begin position="507"/>
        <end position="526"/>
    </location>
</feature>
<dbReference type="Pfam" id="PF05425">
    <property type="entry name" value="CopD"/>
    <property type="match status" value="1"/>
</dbReference>
<feature type="transmembrane region" description="Helical" evidence="6">
    <location>
        <begin position="226"/>
        <end position="244"/>
    </location>
</feature>
<feature type="transmembrane region" description="Helical" evidence="6">
    <location>
        <begin position="472"/>
        <end position="495"/>
    </location>
</feature>
<feature type="transmembrane region" description="Helical" evidence="6">
    <location>
        <begin position="538"/>
        <end position="561"/>
    </location>
</feature>
<feature type="transmembrane region" description="Helical" evidence="6">
    <location>
        <begin position="256"/>
        <end position="276"/>
    </location>
</feature>
<feature type="transmembrane region" description="Helical" evidence="6">
    <location>
        <begin position="421"/>
        <end position="438"/>
    </location>
</feature>
<dbReference type="PANTHER" id="PTHR34820:SF4">
    <property type="entry name" value="INNER MEMBRANE PROTEIN YEBZ"/>
    <property type="match status" value="1"/>
</dbReference>
<feature type="domain" description="Copper resistance protein D" evidence="7">
    <location>
        <begin position="218"/>
        <end position="315"/>
    </location>
</feature>
<dbReference type="PANTHER" id="PTHR34820">
    <property type="entry name" value="INNER MEMBRANE PROTEIN YEBZ"/>
    <property type="match status" value="1"/>
</dbReference>
<comment type="caution">
    <text evidence="8">The sequence shown here is derived from an EMBL/GenBank/DDBJ whole genome shotgun (WGS) entry which is preliminary data.</text>
</comment>
<dbReference type="EMBL" id="MLJW01001040">
    <property type="protein sequence ID" value="OIQ80587.1"/>
    <property type="molecule type" value="Genomic_DNA"/>
</dbReference>
<evidence type="ECO:0000256" key="5">
    <source>
        <dbReference type="ARBA" id="ARBA00023136"/>
    </source>
</evidence>
<feature type="transmembrane region" description="Helical" evidence="6">
    <location>
        <begin position="581"/>
        <end position="607"/>
    </location>
</feature>
<feature type="transmembrane region" description="Helical" evidence="6">
    <location>
        <begin position="391"/>
        <end position="415"/>
    </location>
</feature>
<evidence type="ECO:0000259" key="7">
    <source>
        <dbReference type="Pfam" id="PF05425"/>
    </source>
</evidence>
<dbReference type="AlphaFoldDB" id="A0A1J5QSY0"/>
<keyword evidence="4 6" id="KW-1133">Transmembrane helix</keyword>
<dbReference type="InterPro" id="IPR019108">
    <property type="entry name" value="Caa3_assmbl_CtaG-rel"/>
</dbReference>
<feature type="transmembrane region" description="Helical" evidence="6">
    <location>
        <begin position="41"/>
        <end position="66"/>
    </location>
</feature>
<evidence type="ECO:0000313" key="8">
    <source>
        <dbReference type="EMBL" id="OIQ80587.1"/>
    </source>
</evidence>
<dbReference type="InterPro" id="IPR032694">
    <property type="entry name" value="CopC/D"/>
</dbReference>
<comment type="subcellular location">
    <subcellularLocation>
        <location evidence="1">Cell membrane</location>
        <topology evidence="1">Multi-pass membrane protein</topology>
    </subcellularLocation>
</comment>